<dbReference type="NCBIfam" id="NF001109">
    <property type="entry name" value="PRK00136.1"/>
    <property type="match status" value="1"/>
</dbReference>
<dbReference type="EMBL" id="JAFKGL010000032">
    <property type="protein sequence ID" value="MBN9413663.1"/>
    <property type="molecule type" value="Genomic_DNA"/>
</dbReference>
<comment type="subunit">
    <text evidence="5 6">Part of the 30S ribosomal subunit. Contacts proteins S5 and S12.</text>
</comment>
<evidence type="ECO:0000256" key="4">
    <source>
        <dbReference type="ARBA" id="ARBA00035258"/>
    </source>
</evidence>
<dbReference type="GO" id="GO:0019843">
    <property type="term" value="F:rRNA binding"/>
    <property type="evidence" value="ECO:0007669"/>
    <property type="project" value="UniProtKB-UniRule"/>
</dbReference>
<comment type="function">
    <text evidence="6">One of the primary rRNA binding proteins, it binds directly to 16S rRNA central domain where it helps coordinate assembly of the platform of the 30S subunit.</text>
</comment>
<keyword evidence="6" id="KW-0699">rRNA-binding</keyword>
<evidence type="ECO:0000256" key="3">
    <source>
        <dbReference type="ARBA" id="ARBA00023274"/>
    </source>
</evidence>
<dbReference type="GO" id="GO:0006412">
    <property type="term" value="P:translation"/>
    <property type="evidence" value="ECO:0007669"/>
    <property type="project" value="UniProtKB-UniRule"/>
</dbReference>
<accession>A0A8J7PN27</accession>
<evidence type="ECO:0000256" key="2">
    <source>
        <dbReference type="ARBA" id="ARBA00022980"/>
    </source>
</evidence>
<gene>
    <name evidence="6 8" type="primary">rpsH</name>
    <name evidence="8" type="ORF">J0H12_07080</name>
</gene>
<evidence type="ECO:0000313" key="8">
    <source>
        <dbReference type="EMBL" id="MBN9413663.1"/>
    </source>
</evidence>
<dbReference type="Gene3D" id="3.30.1490.10">
    <property type="match status" value="1"/>
</dbReference>
<comment type="similarity">
    <text evidence="1 6 7">Belongs to the universal ribosomal protein uS8 family.</text>
</comment>
<keyword evidence="2 6" id="KW-0689">Ribosomal protein</keyword>
<reference evidence="8" key="1">
    <citation type="submission" date="2021-02" db="EMBL/GenBank/DDBJ databases">
        <title>Thiocyanate and organic carbon inputs drive convergent selection for specific autotrophic Afipia and Thiobacillus strains within complex microbiomes.</title>
        <authorList>
            <person name="Huddy R.J."/>
            <person name="Sachdeva R."/>
            <person name="Kadzinga F."/>
            <person name="Kantor R.S."/>
            <person name="Harrison S.T.L."/>
            <person name="Banfield J.F."/>
        </authorList>
    </citation>
    <scope>NUCLEOTIDE SEQUENCE</scope>
    <source>
        <strain evidence="8">SCN18_10_11_15_R4_P_38_20</strain>
    </source>
</reference>
<keyword evidence="3 6" id="KW-0687">Ribonucleoprotein</keyword>
<evidence type="ECO:0000256" key="6">
    <source>
        <dbReference type="HAMAP-Rule" id="MF_01302"/>
    </source>
</evidence>
<evidence type="ECO:0000256" key="5">
    <source>
        <dbReference type="ARBA" id="ARBA00046740"/>
    </source>
</evidence>
<proteinExistence type="inferred from homology"/>
<protein>
    <recommendedName>
        <fullName evidence="4 6">Small ribosomal subunit protein uS8</fullName>
    </recommendedName>
</protein>
<dbReference type="InterPro" id="IPR035987">
    <property type="entry name" value="Ribosomal_uS8_sf"/>
</dbReference>
<evidence type="ECO:0000256" key="7">
    <source>
        <dbReference type="RuleBase" id="RU003660"/>
    </source>
</evidence>
<organism evidence="8 9">
    <name type="scientific">Candidatus Paracaedimonas acanthamoebae</name>
    <dbReference type="NCBI Taxonomy" id="244581"/>
    <lineage>
        <taxon>Bacteria</taxon>
        <taxon>Pseudomonadati</taxon>
        <taxon>Pseudomonadota</taxon>
        <taxon>Alphaproteobacteria</taxon>
        <taxon>Holosporales</taxon>
        <taxon>Caedimonadaceae</taxon>
        <taxon>Candidatus Paracaedimonas</taxon>
    </lineage>
</organism>
<dbReference type="PANTHER" id="PTHR11758">
    <property type="entry name" value="40S RIBOSOMAL PROTEIN S15A"/>
    <property type="match status" value="1"/>
</dbReference>
<dbReference type="Pfam" id="PF00410">
    <property type="entry name" value="Ribosomal_S8"/>
    <property type="match status" value="1"/>
</dbReference>
<evidence type="ECO:0000256" key="1">
    <source>
        <dbReference type="ARBA" id="ARBA00006471"/>
    </source>
</evidence>
<dbReference type="InterPro" id="IPR000630">
    <property type="entry name" value="Ribosomal_uS8"/>
</dbReference>
<dbReference type="HAMAP" id="MF_01302_B">
    <property type="entry name" value="Ribosomal_uS8_B"/>
    <property type="match status" value="1"/>
</dbReference>
<sequence length="132" mass="14602">MSFTDPIGDLITRLRNAQMIGRQEVRSPASKERASVLDVLKREGYIKDYGIHEVRPGIKEMVVTLKYVDGAPVIDEISRVSKPGRRVYSAISELQKIKGGLGISVLSTSQGVMSDHEAREKNVGGEVLFKVF</sequence>
<dbReference type="InterPro" id="IPR047863">
    <property type="entry name" value="Ribosomal_uS8_CS"/>
</dbReference>
<dbReference type="PROSITE" id="PS00053">
    <property type="entry name" value="RIBOSOMAL_S8"/>
    <property type="match status" value="1"/>
</dbReference>
<comment type="caution">
    <text evidence="8">The sequence shown here is derived from an EMBL/GenBank/DDBJ whole genome shotgun (WGS) entry which is preliminary data.</text>
</comment>
<evidence type="ECO:0000313" key="9">
    <source>
        <dbReference type="Proteomes" id="UP000664414"/>
    </source>
</evidence>
<dbReference type="GO" id="GO:0005840">
    <property type="term" value="C:ribosome"/>
    <property type="evidence" value="ECO:0007669"/>
    <property type="project" value="UniProtKB-KW"/>
</dbReference>
<dbReference type="AlphaFoldDB" id="A0A8J7PN27"/>
<name>A0A8J7PN27_9PROT</name>
<dbReference type="SUPFAM" id="SSF56047">
    <property type="entry name" value="Ribosomal protein S8"/>
    <property type="match status" value="1"/>
</dbReference>
<dbReference type="Proteomes" id="UP000664414">
    <property type="component" value="Unassembled WGS sequence"/>
</dbReference>
<dbReference type="GO" id="GO:0005737">
    <property type="term" value="C:cytoplasm"/>
    <property type="evidence" value="ECO:0007669"/>
    <property type="project" value="UniProtKB-ARBA"/>
</dbReference>
<dbReference type="Gene3D" id="3.30.1370.30">
    <property type="match status" value="1"/>
</dbReference>
<keyword evidence="6" id="KW-0694">RNA-binding</keyword>
<dbReference type="GO" id="GO:1990904">
    <property type="term" value="C:ribonucleoprotein complex"/>
    <property type="evidence" value="ECO:0007669"/>
    <property type="project" value="UniProtKB-KW"/>
</dbReference>
<dbReference type="FunFam" id="3.30.1490.10:FF:000001">
    <property type="entry name" value="30S ribosomal protein S8"/>
    <property type="match status" value="1"/>
</dbReference>
<dbReference type="GO" id="GO:0003735">
    <property type="term" value="F:structural constituent of ribosome"/>
    <property type="evidence" value="ECO:0007669"/>
    <property type="project" value="InterPro"/>
</dbReference>